<accession>A0A9D1FB16</accession>
<comment type="caution">
    <text evidence="3">The sequence shown here is derived from an EMBL/GenBank/DDBJ whole genome shotgun (WGS) entry which is preliminary data.</text>
</comment>
<evidence type="ECO:0000313" key="4">
    <source>
        <dbReference type="Proteomes" id="UP000886741"/>
    </source>
</evidence>
<name>A0A9D1FB16_9FIRM</name>
<dbReference type="Pfam" id="PF08447">
    <property type="entry name" value="PAS_3"/>
    <property type="match status" value="1"/>
</dbReference>
<organism evidence="3 4">
    <name type="scientific">Candidatus Avoscillospira avistercoris</name>
    <dbReference type="NCBI Taxonomy" id="2840707"/>
    <lineage>
        <taxon>Bacteria</taxon>
        <taxon>Bacillati</taxon>
        <taxon>Bacillota</taxon>
        <taxon>Clostridia</taxon>
        <taxon>Eubacteriales</taxon>
        <taxon>Oscillospiraceae</taxon>
        <taxon>Oscillospiraceae incertae sedis</taxon>
        <taxon>Candidatus Avoscillospira</taxon>
    </lineage>
</organism>
<feature type="domain" description="GGDEF" evidence="2">
    <location>
        <begin position="322"/>
        <end position="455"/>
    </location>
</feature>
<dbReference type="Pfam" id="PF13474">
    <property type="entry name" value="SnoaL_3"/>
    <property type="match status" value="1"/>
</dbReference>
<dbReference type="PANTHER" id="PTHR45138:SF9">
    <property type="entry name" value="DIGUANYLATE CYCLASE DGCM-RELATED"/>
    <property type="match status" value="1"/>
</dbReference>
<dbReference type="Gene3D" id="3.30.450.20">
    <property type="entry name" value="PAS domain"/>
    <property type="match status" value="1"/>
</dbReference>
<proteinExistence type="predicted"/>
<feature type="domain" description="PAC" evidence="1">
    <location>
        <begin position="243"/>
        <end position="294"/>
    </location>
</feature>
<dbReference type="SUPFAM" id="SSF54427">
    <property type="entry name" value="NTF2-like"/>
    <property type="match status" value="1"/>
</dbReference>
<dbReference type="Proteomes" id="UP000886741">
    <property type="component" value="Unassembled WGS sequence"/>
</dbReference>
<dbReference type="SMART" id="SM00086">
    <property type="entry name" value="PAC"/>
    <property type="match status" value="1"/>
</dbReference>
<dbReference type="GO" id="GO:0043709">
    <property type="term" value="P:cell adhesion involved in single-species biofilm formation"/>
    <property type="evidence" value="ECO:0007669"/>
    <property type="project" value="TreeGrafter"/>
</dbReference>
<dbReference type="PANTHER" id="PTHR45138">
    <property type="entry name" value="REGULATORY COMPONENTS OF SENSORY TRANSDUCTION SYSTEM"/>
    <property type="match status" value="1"/>
</dbReference>
<evidence type="ECO:0000259" key="1">
    <source>
        <dbReference type="PROSITE" id="PS50113"/>
    </source>
</evidence>
<dbReference type="InterPro" id="IPR032710">
    <property type="entry name" value="NTF2-like_dom_sf"/>
</dbReference>
<dbReference type="GO" id="GO:1902201">
    <property type="term" value="P:negative regulation of bacterial-type flagellum-dependent cell motility"/>
    <property type="evidence" value="ECO:0007669"/>
    <property type="project" value="TreeGrafter"/>
</dbReference>
<gene>
    <name evidence="3" type="ORF">IAA83_10475</name>
</gene>
<dbReference type="Pfam" id="PF00990">
    <property type="entry name" value="GGDEF"/>
    <property type="match status" value="1"/>
</dbReference>
<dbReference type="GO" id="GO:0052621">
    <property type="term" value="F:diguanylate cyclase activity"/>
    <property type="evidence" value="ECO:0007669"/>
    <property type="project" value="TreeGrafter"/>
</dbReference>
<dbReference type="InterPro" id="IPR001610">
    <property type="entry name" value="PAC"/>
</dbReference>
<dbReference type="InterPro" id="IPR000700">
    <property type="entry name" value="PAS-assoc_C"/>
</dbReference>
<protein>
    <submittedName>
        <fullName evidence="3">Diguanylate cyclase</fullName>
    </submittedName>
</protein>
<evidence type="ECO:0000259" key="2">
    <source>
        <dbReference type="PROSITE" id="PS50887"/>
    </source>
</evidence>
<dbReference type="Gene3D" id="3.30.70.270">
    <property type="match status" value="1"/>
</dbReference>
<dbReference type="InterPro" id="IPR013655">
    <property type="entry name" value="PAS_fold_3"/>
</dbReference>
<dbReference type="CDD" id="cd00130">
    <property type="entry name" value="PAS"/>
    <property type="match status" value="1"/>
</dbReference>
<dbReference type="InterPro" id="IPR029787">
    <property type="entry name" value="Nucleotide_cyclase"/>
</dbReference>
<dbReference type="InterPro" id="IPR000014">
    <property type="entry name" value="PAS"/>
</dbReference>
<sequence length="455" mass="52206">MAQESEEWSAERSSVRDLLEEFFRRYLTQRDPEGTLALVEDSIISIGSGEGEVALDKTAFRQLLEEEFAVLEQPIRFSLSDFIQRQRAEDVWVCFCNLATSVTLPDGQQVGYPMRVTAAVCRRPDGLRIQMIHASEASLFLEDGELIPLKFLSRGVESLSRETRLDLLEIIGQIMPGGILGGYMEEGFPLYVANERMLHMLGYDNCEEFEQTIHGCILNSVHPDDRAFVCREMETIPNLGDQYEIQYRMLKKDGSYLWIHDIGRRTLSADGRDAVISVIIDITRQMQAQATLETEAVTDPLTGILNRKGGQLRMEQQMQQTEQYLFLMLDLDNFKQVNDRYGHEEGDRALCTVAQLLQERFRKIDVVFRVGGDEFAVFAVNCGDEEPVRQKLDTLIEEYRQTMLRRWPAAQSTLSVGGVCGHRRRSFDELYQLADEVLYEVKRTQKGRQKLRCLD</sequence>
<dbReference type="PROSITE" id="PS50887">
    <property type="entry name" value="GGDEF"/>
    <property type="match status" value="1"/>
</dbReference>
<dbReference type="InterPro" id="IPR000160">
    <property type="entry name" value="GGDEF_dom"/>
</dbReference>
<dbReference type="SMART" id="SM00267">
    <property type="entry name" value="GGDEF"/>
    <property type="match status" value="1"/>
</dbReference>
<dbReference type="SUPFAM" id="SSF55785">
    <property type="entry name" value="PYP-like sensor domain (PAS domain)"/>
    <property type="match status" value="1"/>
</dbReference>
<dbReference type="NCBIfam" id="TIGR00254">
    <property type="entry name" value="GGDEF"/>
    <property type="match status" value="1"/>
</dbReference>
<reference evidence="3" key="2">
    <citation type="journal article" date="2021" name="PeerJ">
        <title>Extensive microbial diversity within the chicken gut microbiome revealed by metagenomics and culture.</title>
        <authorList>
            <person name="Gilroy R."/>
            <person name="Ravi A."/>
            <person name="Getino M."/>
            <person name="Pursley I."/>
            <person name="Horton D.L."/>
            <person name="Alikhan N.F."/>
            <person name="Baker D."/>
            <person name="Gharbi K."/>
            <person name="Hall N."/>
            <person name="Watson M."/>
            <person name="Adriaenssens E.M."/>
            <person name="Foster-Nyarko E."/>
            <person name="Jarju S."/>
            <person name="Secka A."/>
            <person name="Antonio M."/>
            <person name="Oren A."/>
            <person name="Chaudhuri R.R."/>
            <person name="La Ragione R."/>
            <person name="Hildebrand F."/>
            <person name="Pallen M.J."/>
        </authorList>
    </citation>
    <scope>NUCLEOTIDE SEQUENCE</scope>
    <source>
        <strain evidence="3">ChiBcec16-1751</strain>
    </source>
</reference>
<dbReference type="AlphaFoldDB" id="A0A9D1FB16"/>
<dbReference type="CDD" id="cd01949">
    <property type="entry name" value="GGDEF"/>
    <property type="match status" value="1"/>
</dbReference>
<dbReference type="Gene3D" id="3.10.450.50">
    <property type="match status" value="1"/>
</dbReference>
<dbReference type="InterPro" id="IPR050469">
    <property type="entry name" value="Diguanylate_Cyclase"/>
</dbReference>
<dbReference type="EMBL" id="DVJJ01000162">
    <property type="protein sequence ID" value="HIS65772.1"/>
    <property type="molecule type" value="Genomic_DNA"/>
</dbReference>
<reference evidence="3" key="1">
    <citation type="submission" date="2020-10" db="EMBL/GenBank/DDBJ databases">
        <authorList>
            <person name="Gilroy R."/>
        </authorList>
    </citation>
    <scope>NUCLEOTIDE SEQUENCE</scope>
    <source>
        <strain evidence="3">ChiBcec16-1751</strain>
    </source>
</reference>
<dbReference type="PROSITE" id="PS50113">
    <property type="entry name" value="PAC"/>
    <property type="match status" value="1"/>
</dbReference>
<dbReference type="InterPro" id="IPR043128">
    <property type="entry name" value="Rev_trsase/Diguanyl_cyclase"/>
</dbReference>
<dbReference type="SUPFAM" id="SSF55073">
    <property type="entry name" value="Nucleotide cyclase"/>
    <property type="match status" value="1"/>
</dbReference>
<dbReference type="InterPro" id="IPR037401">
    <property type="entry name" value="SnoaL-like"/>
</dbReference>
<dbReference type="GO" id="GO:0005886">
    <property type="term" value="C:plasma membrane"/>
    <property type="evidence" value="ECO:0007669"/>
    <property type="project" value="TreeGrafter"/>
</dbReference>
<evidence type="ECO:0000313" key="3">
    <source>
        <dbReference type="EMBL" id="HIS65772.1"/>
    </source>
</evidence>
<dbReference type="InterPro" id="IPR035965">
    <property type="entry name" value="PAS-like_dom_sf"/>
</dbReference>
<dbReference type="NCBIfam" id="TIGR00229">
    <property type="entry name" value="sensory_box"/>
    <property type="match status" value="1"/>
</dbReference>